<keyword evidence="2" id="KW-0808">Transferase</keyword>
<keyword evidence="2" id="KW-0032">Aminotransferase</keyword>
<dbReference type="AlphaFoldDB" id="A0A923N4A6"/>
<sequence length="309" mass="35358">MITKSPTDCKSLSRTLLFTSSARVAWGHLLKAINIQPPYCVLLPSYIGFTEREGSGVFDPISETNTLFKFYPLDEKLAVDFDKFDEMLQSEYVKVALVIHYFGICQNDVIKISELCKKNDVLLVEDCAHAFQLGLANQKLGIVGDFSFYSLHKYLATNSGGILQVNNPIYQLAEVSEEQQIDESVLKQYIITDIQAVADIRKVNYLKYQSMLQNIPGIEILYTLKDAEVPHNFPIKVKNGMREKLYFYLMNKEIPTIALYYRLISEINEEEFPLSFKISNEILNLPVHQDTTLEDIECICSAIRQFFTS</sequence>
<dbReference type="InterPro" id="IPR015422">
    <property type="entry name" value="PyrdxlP-dep_Trfase_small"/>
</dbReference>
<dbReference type="EMBL" id="JACRVF010000001">
    <property type="protein sequence ID" value="MBC5991604.1"/>
    <property type="molecule type" value="Genomic_DNA"/>
</dbReference>
<keyword evidence="3" id="KW-1185">Reference proteome</keyword>
<dbReference type="Gene3D" id="3.40.640.10">
    <property type="entry name" value="Type I PLP-dependent aspartate aminotransferase-like (Major domain)"/>
    <property type="match status" value="1"/>
</dbReference>
<dbReference type="InterPro" id="IPR015421">
    <property type="entry name" value="PyrdxlP-dep_Trfase_major"/>
</dbReference>
<dbReference type="GO" id="GO:0030170">
    <property type="term" value="F:pyridoxal phosphate binding"/>
    <property type="evidence" value="ECO:0007669"/>
    <property type="project" value="TreeGrafter"/>
</dbReference>
<dbReference type="SUPFAM" id="SSF53383">
    <property type="entry name" value="PLP-dependent transferases"/>
    <property type="match status" value="1"/>
</dbReference>
<dbReference type="GO" id="GO:0008483">
    <property type="term" value="F:transaminase activity"/>
    <property type="evidence" value="ECO:0007669"/>
    <property type="project" value="UniProtKB-KW"/>
</dbReference>
<evidence type="ECO:0000313" key="3">
    <source>
        <dbReference type="Proteomes" id="UP000603640"/>
    </source>
</evidence>
<proteinExistence type="inferred from homology"/>
<dbReference type="Pfam" id="PF01041">
    <property type="entry name" value="DegT_DnrJ_EryC1"/>
    <property type="match status" value="2"/>
</dbReference>
<protein>
    <submittedName>
        <fullName evidence="2">DegT/DnrJ/EryC1/StrS family aminotransferase</fullName>
    </submittedName>
</protein>
<evidence type="ECO:0000256" key="1">
    <source>
        <dbReference type="RuleBase" id="RU004508"/>
    </source>
</evidence>
<evidence type="ECO:0000313" key="2">
    <source>
        <dbReference type="EMBL" id="MBC5991604.1"/>
    </source>
</evidence>
<organism evidence="2 3">
    <name type="scientific">Pontibacter cellulosilyticus</name>
    <dbReference type="NCBI Taxonomy" id="1720253"/>
    <lineage>
        <taxon>Bacteria</taxon>
        <taxon>Pseudomonadati</taxon>
        <taxon>Bacteroidota</taxon>
        <taxon>Cytophagia</taxon>
        <taxon>Cytophagales</taxon>
        <taxon>Hymenobacteraceae</taxon>
        <taxon>Pontibacter</taxon>
    </lineage>
</organism>
<reference evidence="2" key="1">
    <citation type="submission" date="2020-08" db="EMBL/GenBank/DDBJ databases">
        <title>Pontibacter sp. SD6 16S ribosomal RNA gene Genome sequencing and assembly.</title>
        <authorList>
            <person name="Kang M."/>
        </authorList>
    </citation>
    <scope>NUCLEOTIDE SEQUENCE</scope>
    <source>
        <strain evidence="2">SD6</strain>
    </source>
</reference>
<name>A0A923N4A6_9BACT</name>
<dbReference type="Gene3D" id="3.90.1150.10">
    <property type="entry name" value="Aspartate Aminotransferase, domain 1"/>
    <property type="match status" value="1"/>
</dbReference>
<dbReference type="GO" id="GO:0000271">
    <property type="term" value="P:polysaccharide biosynthetic process"/>
    <property type="evidence" value="ECO:0007669"/>
    <property type="project" value="TreeGrafter"/>
</dbReference>
<dbReference type="PANTHER" id="PTHR30244:SF42">
    <property type="entry name" value="UDP-2-ACETAMIDO-2-DEOXY-3-OXO-D-GLUCURONATE AMINOTRANSFERASE"/>
    <property type="match status" value="1"/>
</dbReference>
<keyword evidence="1" id="KW-0663">Pyridoxal phosphate</keyword>
<dbReference type="Proteomes" id="UP000603640">
    <property type="component" value="Unassembled WGS sequence"/>
</dbReference>
<dbReference type="InterPro" id="IPR000653">
    <property type="entry name" value="DegT/StrS_aminotransferase"/>
</dbReference>
<dbReference type="InterPro" id="IPR015424">
    <property type="entry name" value="PyrdxlP-dep_Trfase"/>
</dbReference>
<comment type="caution">
    <text evidence="2">The sequence shown here is derived from an EMBL/GenBank/DDBJ whole genome shotgun (WGS) entry which is preliminary data.</text>
</comment>
<accession>A0A923N4A6</accession>
<dbReference type="PANTHER" id="PTHR30244">
    <property type="entry name" value="TRANSAMINASE"/>
    <property type="match status" value="1"/>
</dbReference>
<comment type="similarity">
    <text evidence="1">Belongs to the DegT/DnrJ/EryC1 family.</text>
</comment>
<gene>
    <name evidence="2" type="ORF">H8S84_02000</name>
</gene>
<dbReference type="RefSeq" id="WP_187065603.1">
    <property type="nucleotide sequence ID" value="NZ_JACRVF010000001.1"/>
</dbReference>